<keyword evidence="2" id="KW-1133">Transmembrane helix</keyword>
<proteinExistence type="predicted"/>
<dbReference type="InterPro" id="IPR011723">
    <property type="entry name" value="Znf/thioredoxin_put"/>
</dbReference>
<evidence type="ECO:0000259" key="3">
    <source>
        <dbReference type="Pfam" id="PF13717"/>
    </source>
</evidence>
<keyword evidence="2" id="KW-0812">Transmembrane</keyword>
<evidence type="ECO:0000313" key="4">
    <source>
        <dbReference type="EMBL" id="RDE08807.1"/>
    </source>
</evidence>
<dbReference type="NCBIfam" id="TIGR02098">
    <property type="entry name" value="MJ0042_CXXC"/>
    <property type="match status" value="1"/>
</dbReference>
<evidence type="ECO:0000256" key="1">
    <source>
        <dbReference type="SAM" id="MobiDB-lite"/>
    </source>
</evidence>
<feature type="domain" description="Zinc finger/thioredoxin putative" evidence="3">
    <location>
        <begin position="33"/>
        <end position="66"/>
    </location>
</feature>
<dbReference type="Pfam" id="PF13717">
    <property type="entry name" value="Zn_ribbon_4"/>
    <property type="match status" value="1"/>
</dbReference>
<accession>A0A369W472</accession>
<protein>
    <recommendedName>
        <fullName evidence="3">Zinc finger/thioredoxin putative domain-containing protein</fullName>
    </recommendedName>
</protein>
<dbReference type="AlphaFoldDB" id="A0A369W472"/>
<feature type="transmembrane region" description="Helical" evidence="2">
    <location>
        <begin position="171"/>
        <end position="190"/>
    </location>
</feature>
<keyword evidence="2" id="KW-0472">Membrane</keyword>
<organism evidence="4 5">
    <name type="scientific">Pelagibacterium lacus</name>
    <dbReference type="NCBI Taxonomy" id="2282655"/>
    <lineage>
        <taxon>Bacteria</taxon>
        <taxon>Pseudomonadati</taxon>
        <taxon>Pseudomonadota</taxon>
        <taxon>Alphaproteobacteria</taxon>
        <taxon>Hyphomicrobiales</taxon>
        <taxon>Devosiaceae</taxon>
        <taxon>Pelagibacterium</taxon>
    </lineage>
</organism>
<dbReference type="EMBL" id="QQNH01000011">
    <property type="protein sequence ID" value="RDE08807.1"/>
    <property type="molecule type" value="Genomic_DNA"/>
</dbReference>
<reference evidence="5" key="1">
    <citation type="submission" date="2018-07" db="EMBL/GenBank/DDBJ databases">
        <authorList>
            <person name="Liu B.-T."/>
            <person name="Du Z."/>
        </authorList>
    </citation>
    <scope>NUCLEOTIDE SEQUENCE [LARGE SCALE GENOMIC DNA]</scope>
    <source>
        <strain evidence="5">XYN52</strain>
    </source>
</reference>
<sequence length="315" mass="34572">MAVLGRRFKSFNPRFLVFGHRYPTEPLKSRRVIITCPHCRTRYRVAADALSAAGRQVQCAACSELWYATPGFPPAPHADPEPSEDELAFRADADTLFTQADEDLLDAAFSRADPAPRRAEAPAPPQDLLAGKSADPFLPEPREQARARTEALARRRRGMIAALPMARVRRIFRIATVLLLLAASISAIVWRTEIVRATPQLDGLYRLVGLGTNVVGLDFIDVNTLGTTRDGISVLIVTAKISNITNRIVFVPSVLVSLIGAGDRVMYEWTVTPSTREILPGDILDIDAQLTAPPQGVERVRLSFVDGQNRPQGQS</sequence>
<evidence type="ECO:0000256" key="2">
    <source>
        <dbReference type="SAM" id="Phobius"/>
    </source>
</evidence>
<keyword evidence="5" id="KW-1185">Reference proteome</keyword>
<evidence type="ECO:0000313" key="5">
    <source>
        <dbReference type="Proteomes" id="UP000253759"/>
    </source>
</evidence>
<feature type="region of interest" description="Disordered" evidence="1">
    <location>
        <begin position="114"/>
        <end position="148"/>
    </location>
</feature>
<dbReference type="Proteomes" id="UP000253759">
    <property type="component" value="Unassembled WGS sequence"/>
</dbReference>
<gene>
    <name evidence="4" type="ORF">DVH29_09395</name>
</gene>
<comment type="caution">
    <text evidence="4">The sequence shown here is derived from an EMBL/GenBank/DDBJ whole genome shotgun (WGS) entry which is preliminary data.</text>
</comment>
<name>A0A369W472_9HYPH</name>